<evidence type="ECO:0000313" key="7">
    <source>
        <dbReference type="EMBL" id="ODM18737.1"/>
    </source>
</evidence>
<proteinExistence type="predicted"/>
<evidence type="ECO:0000256" key="4">
    <source>
        <dbReference type="ARBA" id="ARBA00023136"/>
    </source>
</evidence>
<dbReference type="EMBL" id="JXNT01000005">
    <property type="protein sequence ID" value="ODM18737.1"/>
    <property type="molecule type" value="Genomic_DNA"/>
</dbReference>
<keyword evidence="4 6" id="KW-0472">Membrane</keyword>
<organism evidence="7 8">
    <name type="scientific">Aspergillus cristatus</name>
    <name type="common">Chinese Fuzhuan brick tea-fermentation fungus</name>
    <name type="synonym">Eurotium cristatum</name>
    <dbReference type="NCBI Taxonomy" id="573508"/>
    <lineage>
        <taxon>Eukaryota</taxon>
        <taxon>Fungi</taxon>
        <taxon>Dikarya</taxon>
        <taxon>Ascomycota</taxon>
        <taxon>Pezizomycotina</taxon>
        <taxon>Eurotiomycetes</taxon>
        <taxon>Eurotiomycetidae</taxon>
        <taxon>Eurotiales</taxon>
        <taxon>Aspergillaceae</taxon>
        <taxon>Aspergillus</taxon>
        <taxon>Aspergillus subgen. Aspergillus</taxon>
    </lineage>
</organism>
<evidence type="ECO:0000256" key="5">
    <source>
        <dbReference type="SAM" id="MobiDB-lite"/>
    </source>
</evidence>
<feature type="transmembrane region" description="Helical" evidence="6">
    <location>
        <begin position="163"/>
        <end position="186"/>
    </location>
</feature>
<evidence type="ECO:0000256" key="6">
    <source>
        <dbReference type="SAM" id="Phobius"/>
    </source>
</evidence>
<dbReference type="InterPro" id="IPR051694">
    <property type="entry name" value="Immunoregulatory_rcpt-like"/>
</dbReference>
<dbReference type="GO" id="GO:0071944">
    <property type="term" value="C:cell periphery"/>
    <property type="evidence" value="ECO:0007669"/>
    <property type="project" value="UniProtKB-ARBA"/>
</dbReference>
<dbReference type="GO" id="GO:0016020">
    <property type="term" value="C:membrane"/>
    <property type="evidence" value="ECO:0007669"/>
    <property type="project" value="UniProtKB-SubCell"/>
</dbReference>
<dbReference type="PANTHER" id="PTHR15549">
    <property type="entry name" value="PAIRED IMMUNOGLOBULIN-LIKE TYPE 2 RECEPTOR"/>
    <property type="match status" value="1"/>
</dbReference>
<comment type="caution">
    <text evidence="7">The sequence shown here is derived from an EMBL/GenBank/DDBJ whole genome shotgun (WGS) entry which is preliminary data.</text>
</comment>
<evidence type="ECO:0000256" key="2">
    <source>
        <dbReference type="ARBA" id="ARBA00022692"/>
    </source>
</evidence>
<evidence type="ECO:0000313" key="8">
    <source>
        <dbReference type="Proteomes" id="UP000094569"/>
    </source>
</evidence>
<gene>
    <name evidence="7" type="ORF">SI65_05354</name>
</gene>
<protein>
    <recommendedName>
        <fullName evidence="9">Mid2 domain-containing protein</fullName>
    </recommendedName>
</protein>
<evidence type="ECO:0000256" key="1">
    <source>
        <dbReference type="ARBA" id="ARBA00004167"/>
    </source>
</evidence>
<sequence length="256" mass="26935">MSDLGPPYGYPLRRNGTCLSTENDCGVTWGPWHRCCPSASSCADDCCPEGVDCEQRIGQDPHCANGTATLYRAKGSENSSSASGYFCCVASAEGFQDDQTFVGCADSYDSFKANDSYTLASLISSATPSSTSVTISSTSTSTATPTSDSDSSSSSSSSTNTGAIAGGVVGGVVGAALILALLWFFIHRRRKAAARPVAPQMAPGPHMTGDMGYVPWAQAPQQRIQELPDTKQQQPPVQELEGNSEHQVHELPANHR</sequence>
<feature type="compositionally biased region" description="Basic and acidic residues" evidence="5">
    <location>
        <begin position="243"/>
        <end position="256"/>
    </location>
</feature>
<evidence type="ECO:0000256" key="3">
    <source>
        <dbReference type="ARBA" id="ARBA00022989"/>
    </source>
</evidence>
<feature type="region of interest" description="Disordered" evidence="5">
    <location>
        <begin position="194"/>
        <end position="213"/>
    </location>
</feature>
<keyword evidence="2 6" id="KW-0812">Transmembrane</keyword>
<dbReference type="Proteomes" id="UP000094569">
    <property type="component" value="Unassembled WGS sequence"/>
</dbReference>
<dbReference type="STRING" id="573508.A0A1E3BCS2"/>
<feature type="compositionally biased region" description="Polar residues" evidence="5">
    <location>
        <begin position="219"/>
        <end position="236"/>
    </location>
</feature>
<keyword evidence="3 6" id="KW-1133">Transmembrane helix</keyword>
<name>A0A1E3BCS2_ASPCR</name>
<dbReference type="VEuPathDB" id="FungiDB:SI65_05354"/>
<feature type="region of interest" description="Disordered" evidence="5">
    <location>
        <begin position="129"/>
        <end position="160"/>
    </location>
</feature>
<dbReference type="OrthoDB" id="4779287at2759"/>
<keyword evidence="8" id="KW-1185">Reference proteome</keyword>
<evidence type="ECO:0008006" key="9">
    <source>
        <dbReference type="Google" id="ProtNLM"/>
    </source>
</evidence>
<dbReference type="AlphaFoldDB" id="A0A1E3BCS2"/>
<accession>A0A1E3BCS2</accession>
<dbReference type="Gene3D" id="1.20.5.510">
    <property type="entry name" value="Single helix bin"/>
    <property type="match status" value="1"/>
</dbReference>
<feature type="region of interest" description="Disordered" evidence="5">
    <location>
        <begin position="219"/>
        <end position="256"/>
    </location>
</feature>
<reference evidence="7 8" key="1">
    <citation type="journal article" date="2016" name="BMC Genomics">
        <title>Comparative genomic and transcriptomic analyses of the Fuzhuan brick tea-fermentation fungus Aspergillus cristatus.</title>
        <authorList>
            <person name="Ge Y."/>
            <person name="Wang Y."/>
            <person name="Liu Y."/>
            <person name="Tan Y."/>
            <person name="Ren X."/>
            <person name="Zhang X."/>
            <person name="Hyde K.D."/>
            <person name="Liu Y."/>
            <person name="Liu Z."/>
        </authorList>
    </citation>
    <scope>NUCLEOTIDE SEQUENCE [LARGE SCALE GENOMIC DNA]</scope>
    <source>
        <strain evidence="7 8">GZAAS20.1005</strain>
    </source>
</reference>
<comment type="subcellular location">
    <subcellularLocation>
        <location evidence="1">Membrane</location>
        <topology evidence="1">Single-pass membrane protein</topology>
    </subcellularLocation>
</comment>